<feature type="domain" description="C2H2-type" evidence="4">
    <location>
        <begin position="250"/>
        <end position="277"/>
    </location>
</feature>
<dbReference type="PROSITE" id="PS50089">
    <property type="entry name" value="ZF_RING_2"/>
    <property type="match status" value="1"/>
</dbReference>
<organism evidence="5 6">
    <name type="scientific">Papaver atlanticum</name>
    <dbReference type="NCBI Taxonomy" id="357466"/>
    <lineage>
        <taxon>Eukaryota</taxon>
        <taxon>Viridiplantae</taxon>
        <taxon>Streptophyta</taxon>
        <taxon>Embryophyta</taxon>
        <taxon>Tracheophyta</taxon>
        <taxon>Spermatophyta</taxon>
        <taxon>Magnoliopsida</taxon>
        <taxon>Ranunculales</taxon>
        <taxon>Papaveraceae</taxon>
        <taxon>Papaveroideae</taxon>
        <taxon>Papaver</taxon>
    </lineage>
</organism>
<keyword evidence="1" id="KW-0479">Metal-binding</keyword>
<dbReference type="EMBL" id="JAJJMB010010581">
    <property type="protein sequence ID" value="KAI3907675.1"/>
    <property type="molecule type" value="Genomic_DNA"/>
</dbReference>
<comment type="caution">
    <text evidence="5">The sequence shown here is derived from an EMBL/GenBank/DDBJ whole genome shotgun (WGS) entry which is preliminary data.</text>
</comment>
<evidence type="ECO:0000313" key="5">
    <source>
        <dbReference type="EMBL" id="KAI3907675.1"/>
    </source>
</evidence>
<dbReference type="SUPFAM" id="SSF57850">
    <property type="entry name" value="RING/U-box"/>
    <property type="match status" value="1"/>
</dbReference>
<evidence type="ECO:0000256" key="1">
    <source>
        <dbReference type="PROSITE-ProRule" id="PRU00042"/>
    </source>
</evidence>
<reference evidence="5" key="1">
    <citation type="submission" date="2022-04" db="EMBL/GenBank/DDBJ databases">
        <title>A functionally conserved STORR gene fusion in Papaver species that diverged 16.8 million years ago.</title>
        <authorList>
            <person name="Catania T."/>
        </authorList>
    </citation>
    <scope>NUCLEOTIDE SEQUENCE</scope>
    <source>
        <strain evidence="5">S-188037</strain>
    </source>
</reference>
<evidence type="ECO:0000259" key="4">
    <source>
        <dbReference type="PROSITE" id="PS50157"/>
    </source>
</evidence>
<dbReference type="PANTHER" id="PTHR31150:SF23">
    <property type="entry name" value="MANDELONITRILE LYASE-RELATED"/>
    <property type="match status" value="1"/>
</dbReference>
<gene>
    <name evidence="5" type="ORF">MKW98_016319</name>
</gene>
<evidence type="ECO:0000259" key="3">
    <source>
        <dbReference type="PROSITE" id="PS50089"/>
    </source>
</evidence>
<evidence type="ECO:0000313" key="6">
    <source>
        <dbReference type="Proteomes" id="UP001202328"/>
    </source>
</evidence>
<dbReference type="PANTHER" id="PTHR31150">
    <property type="entry name" value="EXPRESSED PROTEIN"/>
    <property type="match status" value="1"/>
</dbReference>
<evidence type="ECO:0000256" key="2">
    <source>
        <dbReference type="SAM" id="MobiDB-lite"/>
    </source>
</evidence>
<keyword evidence="1" id="KW-0863">Zinc-finger</keyword>
<dbReference type="InterPro" id="IPR013087">
    <property type="entry name" value="Znf_C2H2_type"/>
</dbReference>
<dbReference type="PROSITE" id="PS50157">
    <property type="entry name" value="ZINC_FINGER_C2H2_2"/>
    <property type="match status" value="1"/>
</dbReference>
<feature type="compositionally biased region" description="Low complexity" evidence="2">
    <location>
        <begin position="50"/>
        <end position="62"/>
    </location>
</feature>
<feature type="region of interest" description="Disordered" evidence="2">
    <location>
        <begin position="42"/>
        <end position="62"/>
    </location>
</feature>
<dbReference type="InterPro" id="IPR013083">
    <property type="entry name" value="Znf_RING/FYVE/PHD"/>
</dbReference>
<sequence length="366" mass="40183">MIIVWDQSFQNEALPDGSHGALQLCGSSLSSSSKERRIPVRGGHLRNHSASDGAGSSFGSPSDSYPIQQWILPAKEYNIDASGSSVMKEPAPRPLVFTPFMEGTSALPCSAGSTSSRSDGSEYEPMAKTHASSNRNFSSRCSFMSKPIYPVSFSNQTPDREAHLTIAKRSPFNLATPNDSSSNHNSGLKSVRNLTELQSMVEFPEIGSSTPQREAHRWSSASSSMDFTDSSEQLDSERVGPSYHNQGGEFKCGLCERFLSQRSPWSSHRIVRNGDMPVTGVLSCSHVFHADCLDQSTPKMQKQDPTCPLCSRSSEEISMELPLISRLRNGLLPKLRSSRDEIRPGSEAWQLGLQPRVAKRKKKLLS</sequence>
<dbReference type="SMART" id="SM00184">
    <property type="entry name" value="RING"/>
    <property type="match status" value="1"/>
</dbReference>
<dbReference type="CDD" id="cd16448">
    <property type="entry name" value="RING-H2"/>
    <property type="match status" value="1"/>
</dbReference>
<evidence type="ECO:0008006" key="7">
    <source>
        <dbReference type="Google" id="ProtNLM"/>
    </source>
</evidence>
<dbReference type="Proteomes" id="UP001202328">
    <property type="component" value="Unassembled WGS sequence"/>
</dbReference>
<keyword evidence="6" id="KW-1185">Reference proteome</keyword>
<name>A0AAD4SJF2_9MAGN</name>
<keyword evidence="1" id="KW-0862">Zinc</keyword>
<feature type="region of interest" description="Disordered" evidence="2">
    <location>
        <begin position="205"/>
        <end position="237"/>
    </location>
</feature>
<dbReference type="GO" id="GO:0008270">
    <property type="term" value="F:zinc ion binding"/>
    <property type="evidence" value="ECO:0007669"/>
    <property type="project" value="UniProtKB-KW"/>
</dbReference>
<dbReference type="AlphaFoldDB" id="A0AAD4SJF2"/>
<protein>
    <recommendedName>
        <fullName evidence="7">RING-type domain-containing protein</fullName>
    </recommendedName>
</protein>
<feature type="domain" description="RING-type" evidence="3">
    <location>
        <begin position="252"/>
        <end position="311"/>
    </location>
</feature>
<accession>A0AAD4SJF2</accession>
<feature type="compositionally biased region" description="Low complexity" evidence="2">
    <location>
        <begin position="219"/>
        <end position="231"/>
    </location>
</feature>
<dbReference type="InterPro" id="IPR001841">
    <property type="entry name" value="Znf_RING"/>
</dbReference>
<dbReference type="Gene3D" id="3.30.40.10">
    <property type="entry name" value="Zinc/RING finger domain, C3HC4 (zinc finger)"/>
    <property type="match status" value="1"/>
</dbReference>
<proteinExistence type="predicted"/>